<accession>A0A426Z6Q7</accession>
<feature type="compositionally biased region" description="Gly residues" evidence="1">
    <location>
        <begin position="60"/>
        <end position="73"/>
    </location>
</feature>
<sequence>MASPRSPLAGAASASAVALKSSLGIDAAMAGKQREMAAAGSLPGGRAEQQQHYWKRLSLGGTGRDSGGAGEAGGYARPTELDGGIVVHLGSLLGSVERVKSNPDTTPGVVDLHRELPPWPPAEGKEKVRLEAKEEGAPFDISAEEEAGNSVGCAVV</sequence>
<dbReference type="AlphaFoldDB" id="A0A426Z6Q7"/>
<evidence type="ECO:0000313" key="3">
    <source>
        <dbReference type="Proteomes" id="UP000287651"/>
    </source>
</evidence>
<organism evidence="2 3">
    <name type="scientific">Ensete ventricosum</name>
    <name type="common">Abyssinian banana</name>
    <name type="synonym">Musa ensete</name>
    <dbReference type="NCBI Taxonomy" id="4639"/>
    <lineage>
        <taxon>Eukaryota</taxon>
        <taxon>Viridiplantae</taxon>
        <taxon>Streptophyta</taxon>
        <taxon>Embryophyta</taxon>
        <taxon>Tracheophyta</taxon>
        <taxon>Spermatophyta</taxon>
        <taxon>Magnoliopsida</taxon>
        <taxon>Liliopsida</taxon>
        <taxon>Zingiberales</taxon>
        <taxon>Musaceae</taxon>
        <taxon>Ensete</taxon>
    </lineage>
</organism>
<gene>
    <name evidence="2" type="ORF">B296_00001011</name>
</gene>
<dbReference type="Proteomes" id="UP000287651">
    <property type="component" value="Unassembled WGS sequence"/>
</dbReference>
<dbReference type="EMBL" id="AMZH03008122">
    <property type="protein sequence ID" value="RRT59655.1"/>
    <property type="molecule type" value="Genomic_DNA"/>
</dbReference>
<feature type="region of interest" description="Disordered" evidence="1">
    <location>
        <begin position="100"/>
        <end position="125"/>
    </location>
</feature>
<proteinExistence type="predicted"/>
<evidence type="ECO:0000313" key="2">
    <source>
        <dbReference type="EMBL" id="RRT59655.1"/>
    </source>
</evidence>
<feature type="region of interest" description="Disordered" evidence="1">
    <location>
        <begin position="33"/>
        <end position="52"/>
    </location>
</feature>
<name>A0A426Z6Q7_ENSVE</name>
<protein>
    <submittedName>
        <fullName evidence="2">Uncharacterized protein</fullName>
    </submittedName>
</protein>
<feature type="region of interest" description="Disordered" evidence="1">
    <location>
        <begin position="57"/>
        <end position="77"/>
    </location>
</feature>
<evidence type="ECO:0000256" key="1">
    <source>
        <dbReference type="SAM" id="MobiDB-lite"/>
    </source>
</evidence>
<reference evidence="2 3" key="1">
    <citation type="journal article" date="2014" name="Agronomy (Basel)">
        <title>A Draft Genome Sequence for Ensete ventricosum, the Drought-Tolerant Tree Against Hunger.</title>
        <authorList>
            <person name="Harrison J."/>
            <person name="Moore K.A."/>
            <person name="Paszkiewicz K."/>
            <person name="Jones T."/>
            <person name="Grant M."/>
            <person name="Ambacheew D."/>
            <person name="Muzemil S."/>
            <person name="Studholme D.J."/>
        </authorList>
    </citation>
    <scope>NUCLEOTIDE SEQUENCE [LARGE SCALE GENOMIC DNA]</scope>
</reference>
<comment type="caution">
    <text evidence="2">The sequence shown here is derived from an EMBL/GenBank/DDBJ whole genome shotgun (WGS) entry which is preliminary data.</text>
</comment>